<dbReference type="OrthoDB" id="128536at2759"/>
<evidence type="ECO:0000256" key="2">
    <source>
        <dbReference type="ARBA" id="ARBA00022723"/>
    </source>
</evidence>
<dbReference type="PANTHER" id="PTHR14742:SF0">
    <property type="entry name" value="RIBONUCLEASE P PROTEIN SUBUNIT P21"/>
    <property type="match status" value="1"/>
</dbReference>
<dbReference type="GO" id="GO:1902555">
    <property type="term" value="C:endoribonuclease complex"/>
    <property type="evidence" value="ECO:0007669"/>
    <property type="project" value="UniProtKB-ARBA"/>
</dbReference>
<keyword evidence="6" id="KW-1185">Reference proteome</keyword>
<protein>
    <submittedName>
        <fullName evidence="5">Nuclear ribonuclease P subunit Rpp21 (Rpr2)</fullName>
    </submittedName>
</protein>
<dbReference type="EMBL" id="VRVR01000017">
    <property type="protein sequence ID" value="KAF0852764.1"/>
    <property type="molecule type" value="Genomic_DNA"/>
</dbReference>
<gene>
    <name evidence="5" type="ORF">ANDGO_06534</name>
</gene>
<dbReference type="Gene3D" id="6.20.50.20">
    <property type="match status" value="1"/>
</dbReference>
<dbReference type="GO" id="GO:0046872">
    <property type="term" value="F:metal ion binding"/>
    <property type="evidence" value="ECO:0007669"/>
    <property type="project" value="UniProtKB-KW"/>
</dbReference>
<dbReference type="Proteomes" id="UP000799049">
    <property type="component" value="Unassembled WGS sequence"/>
</dbReference>
<accession>A0A8K0F4A9</accession>
<dbReference type="AlphaFoldDB" id="A0A8K0F4A9"/>
<evidence type="ECO:0000313" key="6">
    <source>
        <dbReference type="Proteomes" id="UP000799049"/>
    </source>
</evidence>
<comment type="caution">
    <text evidence="5">The sequence shown here is derived from an EMBL/GenBank/DDBJ whole genome shotgun (WGS) entry which is preliminary data.</text>
</comment>
<sequence length="128" mass="13804">MGRGSGQASDHAHRINYLYQAIHTLHCTKGSTDLCRSYASLLKKVASKSQTRLSRTIKRSFCKKCDMFLIPGATALLIVDDSVVDKPSPAEVVTDGKNSIDQTSSAEDTEMVPAIRIVCAECGASTIL</sequence>
<organism evidence="5 6">
    <name type="scientific">Andalucia godoyi</name>
    <name type="common">Flagellate</name>
    <dbReference type="NCBI Taxonomy" id="505711"/>
    <lineage>
        <taxon>Eukaryota</taxon>
        <taxon>Discoba</taxon>
        <taxon>Jakobida</taxon>
        <taxon>Andalucina</taxon>
        <taxon>Andaluciidae</taxon>
        <taxon>Andalucia</taxon>
    </lineage>
</organism>
<keyword evidence="1" id="KW-0819">tRNA processing</keyword>
<evidence type="ECO:0000256" key="4">
    <source>
        <dbReference type="ARBA" id="ARBA00038402"/>
    </source>
</evidence>
<keyword evidence="3" id="KW-0862">Zinc</keyword>
<dbReference type="InterPro" id="IPR007175">
    <property type="entry name" value="Rpr2/Snm1/Rpp21"/>
</dbReference>
<dbReference type="PANTHER" id="PTHR14742">
    <property type="entry name" value="RIBONUCLEASE P SUBUNIT P21"/>
    <property type="match status" value="1"/>
</dbReference>
<evidence type="ECO:0000256" key="3">
    <source>
        <dbReference type="ARBA" id="ARBA00022833"/>
    </source>
</evidence>
<evidence type="ECO:0000313" key="5">
    <source>
        <dbReference type="EMBL" id="KAF0852764.1"/>
    </source>
</evidence>
<reference evidence="5" key="1">
    <citation type="submission" date="2019-09" db="EMBL/GenBank/DDBJ databases">
        <title>The Mitochondrial Proteome of the Jakobid, Andalucia godoyi, a Protist With the Most Gene-Rich and Bacteria-Like Mitochondrial Genome.</title>
        <authorList>
            <person name="Gray M.W."/>
            <person name="Burger G."/>
            <person name="Derelle R."/>
            <person name="Klimes V."/>
            <person name="Leger M."/>
            <person name="Sarrasin M."/>
            <person name="Vlcek C."/>
            <person name="Roger A.J."/>
            <person name="Elias M."/>
            <person name="Lang B.F."/>
        </authorList>
    </citation>
    <scope>NUCLEOTIDE SEQUENCE</scope>
    <source>
        <strain evidence="5">And28</strain>
    </source>
</reference>
<comment type="similarity">
    <text evidence="4">Belongs to the eukaryotic/archaeal RNase P protein component 4 family.</text>
</comment>
<keyword evidence="2" id="KW-0479">Metal-binding</keyword>
<evidence type="ECO:0000256" key="1">
    <source>
        <dbReference type="ARBA" id="ARBA00022694"/>
    </source>
</evidence>
<dbReference type="GO" id="GO:1990904">
    <property type="term" value="C:ribonucleoprotein complex"/>
    <property type="evidence" value="ECO:0007669"/>
    <property type="project" value="UniProtKB-ARBA"/>
</dbReference>
<proteinExistence type="inferred from homology"/>
<dbReference type="GO" id="GO:0008033">
    <property type="term" value="P:tRNA processing"/>
    <property type="evidence" value="ECO:0007669"/>
    <property type="project" value="UniProtKB-KW"/>
</dbReference>
<name>A0A8K0F4A9_ANDGO</name>
<dbReference type="Pfam" id="PF04032">
    <property type="entry name" value="Rpr2"/>
    <property type="match status" value="1"/>
</dbReference>